<proteinExistence type="predicted"/>
<evidence type="ECO:0000313" key="3">
    <source>
        <dbReference type="Proteomes" id="UP000765509"/>
    </source>
</evidence>
<accession>A0A9Q3JRP1</accession>
<name>A0A9Q3JRP1_9BASI</name>
<sequence>MAFLGHLGPLQPLRPVGQSGPFWPNPLRPKGAKGDSPLPPKARWAPNSMKTPRTHFGQGSPWTTFQPMAYGNHQRPLDKLSNPSPQLKGYFPIPPCIWYSRLQEWCIYGMIYHYAPFLLINSMVTFSVPNSMIPNQGPKIQCPFWRRTLQLISLEIHGGYQKTSQGPQPPGPARVGLEIISGFFQGPFSEVIHHQISFQGSKYFNTPWTTQLVHTGRNQLYLYVLGPIGPIHIPLWELNHTVQFPRCSELY</sequence>
<feature type="region of interest" description="Disordered" evidence="1">
    <location>
        <begin position="15"/>
        <end position="56"/>
    </location>
</feature>
<protein>
    <submittedName>
        <fullName evidence="2">Uncharacterized protein</fullName>
    </submittedName>
</protein>
<dbReference type="Proteomes" id="UP000765509">
    <property type="component" value="Unassembled WGS sequence"/>
</dbReference>
<comment type="caution">
    <text evidence="2">The sequence shown here is derived from an EMBL/GenBank/DDBJ whole genome shotgun (WGS) entry which is preliminary data.</text>
</comment>
<reference evidence="2" key="1">
    <citation type="submission" date="2021-03" db="EMBL/GenBank/DDBJ databases">
        <title>Draft genome sequence of rust myrtle Austropuccinia psidii MF-1, a brazilian biotype.</title>
        <authorList>
            <person name="Quecine M.C."/>
            <person name="Pachon D.M.R."/>
            <person name="Bonatelli M.L."/>
            <person name="Correr F.H."/>
            <person name="Franceschini L.M."/>
            <person name="Leite T.F."/>
            <person name="Margarido G.R.A."/>
            <person name="Almeida C.A."/>
            <person name="Ferrarezi J.A."/>
            <person name="Labate C.A."/>
        </authorList>
    </citation>
    <scope>NUCLEOTIDE SEQUENCE</scope>
    <source>
        <strain evidence="2">MF-1</strain>
    </source>
</reference>
<organism evidence="2 3">
    <name type="scientific">Austropuccinia psidii MF-1</name>
    <dbReference type="NCBI Taxonomy" id="1389203"/>
    <lineage>
        <taxon>Eukaryota</taxon>
        <taxon>Fungi</taxon>
        <taxon>Dikarya</taxon>
        <taxon>Basidiomycota</taxon>
        <taxon>Pucciniomycotina</taxon>
        <taxon>Pucciniomycetes</taxon>
        <taxon>Pucciniales</taxon>
        <taxon>Sphaerophragmiaceae</taxon>
        <taxon>Austropuccinia</taxon>
    </lineage>
</organism>
<keyword evidence="3" id="KW-1185">Reference proteome</keyword>
<dbReference type="AlphaFoldDB" id="A0A9Q3JRP1"/>
<evidence type="ECO:0000313" key="2">
    <source>
        <dbReference type="EMBL" id="MBW0567106.1"/>
    </source>
</evidence>
<dbReference type="EMBL" id="AVOT02080223">
    <property type="protein sequence ID" value="MBW0567106.1"/>
    <property type="molecule type" value="Genomic_DNA"/>
</dbReference>
<evidence type="ECO:0000256" key="1">
    <source>
        <dbReference type="SAM" id="MobiDB-lite"/>
    </source>
</evidence>
<gene>
    <name evidence="2" type="ORF">O181_106821</name>
</gene>